<dbReference type="PANTHER" id="PTHR31435:SF10">
    <property type="entry name" value="BSR4717 PROTEIN"/>
    <property type="match status" value="1"/>
</dbReference>
<accession>A0ABV9YMS5</accession>
<dbReference type="RefSeq" id="WP_378035987.1">
    <property type="nucleotide sequence ID" value="NZ_JBHSIV010000008.1"/>
</dbReference>
<proteinExistence type="predicted"/>
<keyword evidence="2" id="KW-0012">Acyltransferase</keyword>
<dbReference type="InterPro" id="IPR031165">
    <property type="entry name" value="GNAT_YJDJ"/>
</dbReference>
<dbReference type="PROSITE" id="PS51729">
    <property type="entry name" value="GNAT_YJDJ"/>
    <property type="match status" value="1"/>
</dbReference>
<dbReference type="SUPFAM" id="SSF55729">
    <property type="entry name" value="Acyl-CoA N-acyltransferases (Nat)"/>
    <property type="match status" value="1"/>
</dbReference>
<dbReference type="EMBL" id="JBHSIV010000008">
    <property type="protein sequence ID" value="MFC5062639.1"/>
    <property type="molecule type" value="Genomic_DNA"/>
</dbReference>
<dbReference type="Proteomes" id="UP001595947">
    <property type="component" value="Unassembled WGS sequence"/>
</dbReference>
<dbReference type="GO" id="GO:0016746">
    <property type="term" value="F:acyltransferase activity"/>
    <property type="evidence" value="ECO:0007669"/>
    <property type="project" value="UniProtKB-KW"/>
</dbReference>
<evidence type="ECO:0000259" key="1">
    <source>
        <dbReference type="PROSITE" id="PS51729"/>
    </source>
</evidence>
<dbReference type="Gene3D" id="3.40.630.30">
    <property type="match status" value="1"/>
</dbReference>
<name>A0ABV9YMS5_9PSEU</name>
<keyword evidence="3" id="KW-1185">Reference proteome</keyword>
<organism evidence="2 3">
    <name type="scientific">Actinomycetospora atypica</name>
    <dbReference type="NCBI Taxonomy" id="1290095"/>
    <lineage>
        <taxon>Bacteria</taxon>
        <taxon>Bacillati</taxon>
        <taxon>Actinomycetota</taxon>
        <taxon>Actinomycetes</taxon>
        <taxon>Pseudonocardiales</taxon>
        <taxon>Pseudonocardiaceae</taxon>
        <taxon>Actinomycetospora</taxon>
    </lineage>
</organism>
<dbReference type="Pfam" id="PF14542">
    <property type="entry name" value="Acetyltransf_CG"/>
    <property type="match status" value="1"/>
</dbReference>
<dbReference type="EC" id="2.3.1.-" evidence="2"/>
<evidence type="ECO:0000313" key="3">
    <source>
        <dbReference type="Proteomes" id="UP001595947"/>
    </source>
</evidence>
<dbReference type="InterPro" id="IPR045057">
    <property type="entry name" value="Gcn5-rel_NAT"/>
</dbReference>
<comment type="caution">
    <text evidence="2">The sequence shown here is derived from an EMBL/GenBank/DDBJ whole genome shotgun (WGS) entry which is preliminary data.</text>
</comment>
<reference evidence="3" key="1">
    <citation type="journal article" date="2019" name="Int. J. Syst. Evol. Microbiol.">
        <title>The Global Catalogue of Microorganisms (GCM) 10K type strain sequencing project: providing services to taxonomists for standard genome sequencing and annotation.</title>
        <authorList>
            <consortium name="The Broad Institute Genomics Platform"/>
            <consortium name="The Broad Institute Genome Sequencing Center for Infectious Disease"/>
            <person name="Wu L."/>
            <person name="Ma J."/>
        </authorList>
    </citation>
    <scope>NUCLEOTIDE SEQUENCE [LARGE SCALE GENOMIC DNA]</scope>
    <source>
        <strain evidence="3">CGMCC 4.7093</strain>
    </source>
</reference>
<feature type="domain" description="N-acetyltransferase" evidence="1">
    <location>
        <begin position="13"/>
        <end position="105"/>
    </location>
</feature>
<gene>
    <name evidence="2" type="ORF">ACFPBZ_10510</name>
</gene>
<dbReference type="InterPro" id="IPR016181">
    <property type="entry name" value="Acyl_CoA_acyltransferase"/>
</dbReference>
<sequence length="119" mass="13187">MTDERPTADPDVVDVADRHRYELHVDGATAGFAEYARRTDPHGDGETIAFIHTVVEDEYSGRGLAGRLARAALDDARVRGLAVLPFCPFIKGWIAKHPDYVDLVPARRREQFDLVAVDG</sequence>
<protein>
    <submittedName>
        <fullName evidence="2">GNAT family N-acetyltransferase</fullName>
        <ecNumber evidence="2">2.3.1.-</ecNumber>
    </submittedName>
</protein>
<keyword evidence="2" id="KW-0808">Transferase</keyword>
<dbReference type="PANTHER" id="PTHR31435">
    <property type="entry name" value="PROTEIN NATD1"/>
    <property type="match status" value="1"/>
</dbReference>
<evidence type="ECO:0000313" key="2">
    <source>
        <dbReference type="EMBL" id="MFC5062639.1"/>
    </source>
</evidence>